<accession>A0A367WJ86</accession>
<dbReference type="InterPro" id="IPR040026">
    <property type="entry name" value="FliD"/>
</dbReference>
<proteinExistence type="inferred from homology"/>
<dbReference type="AlphaFoldDB" id="A0A367WJ86"/>
<evidence type="ECO:0000256" key="2">
    <source>
        <dbReference type="ARBA" id="ARBA00011255"/>
    </source>
</evidence>
<dbReference type="Pfam" id="PF07195">
    <property type="entry name" value="FliD_C"/>
    <property type="match status" value="2"/>
</dbReference>
<sequence length="562" mass="59633">MSTINSATSSSYASSSYVSGLTDLDTAELVQDAYDAKMEVADTVETEIDEVELEIAAFEDLQTLLEALEDAAEELTAQTELDSSRDDVWVGKSAYLSSSDANIDASDVVGVLVDDTAATGSYAIEITQLASAHKLGGDTTTDSTTAMSLSGTISLVAGDDYEAVNIEISADMSLDDIADAINDQKSTTGVSASVLQISDDEYMLVLSAVDTGQEITFDIDGADTTLAQALGFIGADGSYSNELVAADQAIFSIDGVVVTRSSNTVDDVIDGVTLYLYAEEADTEIKLEIDEDASSAYSAIEAFVDAYNELRSFIITNQAYEAGEGADEDAVLFGDRLLSSVSSDVYDVLGFTSGSDTYASLASIGITLDESNYLVIDEEALEEALVSDFDAVADLFSYSGSTDSDELLVSEADGSYAGTFTIDIVTDADGNITSASVNGDDSLFTISDNKLVGVKGSTYEGVTLFFGGDTSQSVEVTITSGLAYDLATSLDKYTDSSEGLIANRLERLEEQVGNLEDEVEEITTDAEEYAAKLTERYSAIETKLYQLQLLREQLEALWGDDD</sequence>
<dbReference type="InterPro" id="IPR010809">
    <property type="entry name" value="FliD_C"/>
</dbReference>
<gene>
    <name evidence="8" type="ORF">TH30_22005</name>
</gene>
<dbReference type="PANTHER" id="PTHR30288:SF0">
    <property type="entry name" value="FLAGELLAR HOOK-ASSOCIATED PROTEIN 2"/>
    <property type="match status" value="1"/>
</dbReference>
<dbReference type="GO" id="GO:0005576">
    <property type="term" value="C:extracellular region"/>
    <property type="evidence" value="ECO:0007669"/>
    <property type="project" value="UniProtKB-SubCell"/>
</dbReference>
<dbReference type="EMBL" id="JPWI01000021">
    <property type="protein sequence ID" value="RCK41488.1"/>
    <property type="molecule type" value="Genomic_DNA"/>
</dbReference>
<keyword evidence="4 5" id="KW-0975">Bacterial flagellum</keyword>
<evidence type="ECO:0000313" key="8">
    <source>
        <dbReference type="EMBL" id="RCK41488.1"/>
    </source>
</evidence>
<feature type="domain" description="Flagellar hook-associated protein 2 N-terminal" evidence="6">
    <location>
        <begin position="23"/>
        <end position="133"/>
    </location>
</feature>
<evidence type="ECO:0000256" key="5">
    <source>
        <dbReference type="RuleBase" id="RU362066"/>
    </source>
</evidence>
<evidence type="ECO:0000313" key="9">
    <source>
        <dbReference type="Proteomes" id="UP000252255"/>
    </source>
</evidence>
<dbReference type="GO" id="GO:0071973">
    <property type="term" value="P:bacterial-type flagellum-dependent cell motility"/>
    <property type="evidence" value="ECO:0007669"/>
    <property type="project" value="TreeGrafter"/>
</dbReference>
<keyword evidence="5" id="KW-0964">Secreted</keyword>
<feature type="domain" description="Flagellar hook-associated protein 2 C-terminal" evidence="7">
    <location>
        <begin position="458"/>
        <end position="547"/>
    </location>
</feature>
<feature type="coiled-coil region" evidence="5">
    <location>
        <begin position="41"/>
        <end position="81"/>
    </location>
</feature>
<organism evidence="8 9">
    <name type="scientific">Thalassospira profundimaris</name>
    <dbReference type="NCBI Taxonomy" id="502049"/>
    <lineage>
        <taxon>Bacteria</taxon>
        <taxon>Pseudomonadati</taxon>
        <taxon>Pseudomonadota</taxon>
        <taxon>Alphaproteobacteria</taxon>
        <taxon>Rhodospirillales</taxon>
        <taxon>Thalassospiraceae</taxon>
        <taxon>Thalassospira</taxon>
    </lineage>
</organism>
<dbReference type="GO" id="GO:0009424">
    <property type="term" value="C:bacterial-type flagellum hook"/>
    <property type="evidence" value="ECO:0007669"/>
    <property type="project" value="UniProtKB-UniRule"/>
</dbReference>
<comment type="similarity">
    <text evidence="1 5">Belongs to the FliD family.</text>
</comment>
<feature type="coiled-coil region" evidence="5">
    <location>
        <begin position="498"/>
        <end position="532"/>
    </location>
</feature>
<evidence type="ECO:0000259" key="6">
    <source>
        <dbReference type="Pfam" id="PF02465"/>
    </source>
</evidence>
<reference evidence="8 9" key="1">
    <citation type="submission" date="2014-07" db="EMBL/GenBank/DDBJ databases">
        <title>Draft genome sequence of Thalassospira profundimaris PR54-5.</title>
        <authorList>
            <person name="Lai Q."/>
            <person name="Shao Z."/>
        </authorList>
    </citation>
    <scope>NUCLEOTIDE SEQUENCE [LARGE SCALE GENOMIC DNA]</scope>
    <source>
        <strain evidence="8 9">PR54-5</strain>
    </source>
</reference>
<dbReference type="GO" id="GO:0007155">
    <property type="term" value="P:cell adhesion"/>
    <property type="evidence" value="ECO:0007669"/>
    <property type="project" value="InterPro"/>
</dbReference>
<dbReference type="PANTHER" id="PTHR30288">
    <property type="entry name" value="FLAGELLAR CAP/ASSEMBLY PROTEIN FLID"/>
    <property type="match status" value="1"/>
</dbReference>
<dbReference type="OrthoDB" id="9812018at2"/>
<feature type="domain" description="Flagellar hook-associated protein 2 C-terminal" evidence="7">
    <location>
        <begin position="246"/>
        <end position="410"/>
    </location>
</feature>
<dbReference type="Pfam" id="PF02465">
    <property type="entry name" value="FliD_N"/>
    <property type="match status" value="1"/>
</dbReference>
<evidence type="ECO:0000259" key="7">
    <source>
        <dbReference type="Pfam" id="PF07195"/>
    </source>
</evidence>
<dbReference type="InterPro" id="IPR010810">
    <property type="entry name" value="Flagellin_hook_IN_motif"/>
</dbReference>
<dbReference type="Proteomes" id="UP000252255">
    <property type="component" value="Unassembled WGS sequence"/>
</dbReference>
<comment type="caution">
    <text evidence="8">The sequence shown here is derived from an EMBL/GenBank/DDBJ whole genome shotgun (WGS) entry which is preliminary data.</text>
</comment>
<keyword evidence="3 5" id="KW-0175">Coiled coil</keyword>
<evidence type="ECO:0000256" key="3">
    <source>
        <dbReference type="ARBA" id="ARBA00023054"/>
    </source>
</evidence>
<comment type="function">
    <text evidence="5">Required for morphogenesis and for the elongation of the flagellar filament by facilitating polymerization of the flagellin monomers at the tip of growing filament. Forms a capping structure, which prevents flagellin subunits (transported through the central channel of the flagellum) from leaking out without polymerization at the distal end.</text>
</comment>
<comment type="subcellular location">
    <subcellularLocation>
        <location evidence="5">Secreted</location>
    </subcellularLocation>
    <subcellularLocation>
        <location evidence="5">Bacterial flagellum</location>
    </subcellularLocation>
</comment>
<dbReference type="RefSeq" id="WP_114100119.1">
    <property type="nucleotide sequence ID" value="NZ_JPWI01000021.1"/>
</dbReference>
<dbReference type="Pfam" id="PF07196">
    <property type="entry name" value="Flagellin_IN"/>
    <property type="match status" value="1"/>
</dbReference>
<protein>
    <recommendedName>
        <fullName evidence="5">Flagellar hook-associated protein 2</fullName>
        <shortName evidence="5">HAP2</shortName>
    </recommendedName>
    <alternativeName>
        <fullName evidence="5">Flagellar cap protein</fullName>
    </alternativeName>
</protein>
<evidence type="ECO:0000256" key="4">
    <source>
        <dbReference type="ARBA" id="ARBA00023143"/>
    </source>
</evidence>
<evidence type="ECO:0000256" key="1">
    <source>
        <dbReference type="ARBA" id="ARBA00009764"/>
    </source>
</evidence>
<comment type="subunit">
    <text evidence="2 5">Homopentamer.</text>
</comment>
<dbReference type="GO" id="GO:0009421">
    <property type="term" value="C:bacterial-type flagellum filament cap"/>
    <property type="evidence" value="ECO:0007669"/>
    <property type="project" value="InterPro"/>
</dbReference>
<name>A0A367WJ86_9PROT</name>
<dbReference type="InterPro" id="IPR003481">
    <property type="entry name" value="FliD_N"/>
</dbReference>